<dbReference type="SUPFAM" id="SSF53756">
    <property type="entry name" value="UDP-Glycosyltransferase/glycogen phosphorylase"/>
    <property type="match status" value="1"/>
</dbReference>
<dbReference type="PANTHER" id="PTHR30160">
    <property type="entry name" value="TETRAACYLDISACCHARIDE 4'-KINASE-RELATED"/>
    <property type="match status" value="1"/>
</dbReference>
<evidence type="ECO:0000256" key="2">
    <source>
        <dbReference type="ARBA" id="ARBA00022679"/>
    </source>
</evidence>
<dbReference type="CDD" id="cd03789">
    <property type="entry name" value="GT9_LPS_heptosyltransferase"/>
    <property type="match status" value="1"/>
</dbReference>
<keyword evidence="1" id="KW-0328">Glycosyltransferase</keyword>
<evidence type="ECO:0000256" key="1">
    <source>
        <dbReference type="ARBA" id="ARBA00022676"/>
    </source>
</evidence>
<accession>A0ABY9R4G4</accession>
<dbReference type="RefSeq" id="WP_309541458.1">
    <property type="nucleotide sequence ID" value="NZ_CP133659.1"/>
</dbReference>
<evidence type="ECO:0000256" key="3">
    <source>
        <dbReference type="ARBA" id="ARBA00043995"/>
    </source>
</evidence>
<keyword evidence="2" id="KW-0808">Transferase</keyword>
<comment type="catalytic activity">
    <reaction evidence="5">
        <text>an L-alpha-D-Hep-(1-&gt;5)-[alpha-Kdo-(2-&gt;4)]-alpha-Kdo-(2-&gt;6)-lipid A + ADP-L-glycero-beta-D-manno-heptose = an L-alpha-D-Hep-(1-&gt;3)-L-alpha-D-Hep-(1-&gt;5)-[alpha-Kdo-(2-&gt;4)]-alpha-Kdo-(2-&gt;6)-lipid A + ADP + H(+)</text>
        <dbReference type="Rhea" id="RHEA:74071"/>
        <dbReference type="ChEBI" id="CHEBI:15378"/>
        <dbReference type="ChEBI" id="CHEBI:61506"/>
        <dbReference type="ChEBI" id="CHEBI:193068"/>
        <dbReference type="ChEBI" id="CHEBI:193069"/>
        <dbReference type="ChEBI" id="CHEBI:456216"/>
        <dbReference type="EC" id="2.4.99.24"/>
    </reaction>
</comment>
<dbReference type="EMBL" id="CP133659">
    <property type="protein sequence ID" value="WMW65460.1"/>
    <property type="molecule type" value="Genomic_DNA"/>
</dbReference>
<proteinExistence type="inferred from homology"/>
<dbReference type="EC" id="2.4.99.24" evidence="4"/>
<dbReference type="Pfam" id="PF01075">
    <property type="entry name" value="Glyco_transf_9"/>
    <property type="match status" value="1"/>
</dbReference>
<sequence>MSRIGVWNTAFLGDAVLTLPLLRTLRANYPDAELHFWVRRGVGSLFAAQPELSGVHEFDKRGGESGIMAAARVGRQLAHERHSLWISAHTSLRSACIARWTSAKVRIGYDAPWFNSWFYTHTVPRRFDELDEIERLLQLVRPLNLPQVLDWPELVLPEPARERAAAFRATHAAPGVPLLGVHPGSVWATKRWPAEYFAEVVRRAAAAGARIVLFAGPGEEAVAREVAERSGTLGTPALIDLSGALSLVDLAAHLAILDCYLSNDSGPMHIAWAQRTPVIAIFGPTVRRHGFYPRGPKATVLETGLDCRPCGLHGPQQCPLGHHRCMRDITPDTVWQDVHAKLFG</sequence>
<dbReference type="InterPro" id="IPR011910">
    <property type="entry name" value="RfaF"/>
</dbReference>
<comment type="similarity">
    <text evidence="3">Belongs to the glycosyltransferase 9 family.</text>
</comment>
<dbReference type="Gene3D" id="3.40.50.2000">
    <property type="entry name" value="Glycogen Phosphorylase B"/>
    <property type="match status" value="2"/>
</dbReference>
<evidence type="ECO:0000256" key="4">
    <source>
        <dbReference type="ARBA" id="ARBA00044042"/>
    </source>
</evidence>
<protein>
    <recommendedName>
        <fullName evidence="4">lipopolysaccharide heptosyltransferase II</fullName>
        <ecNumber evidence="4">2.4.99.24</ecNumber>
    </recommendedName>
</protein>
<name>A0ABY9R4G4_9BACT</name>
<dbReference type="InterPro" id="IPR002201">
    <property type="entry name" value="Glyco_trans_9"/>
</dbReference>
<gene>
    <name evidence="6" type="primary">waaF</name>
    <name evidence="6" type="ORF">KPS_003592</name>
</gene>
<reference evidence="6" key="1">
    <citation type="submission" date="2023-09" db="EMBL/GenBank/DDBJ databases">
        <authorList>
            <consortium name="CW5 consortium"/>
            <person name="Lu C.-W."/>
        </authorList>
    </citation>
    <scope>NUCLEOTIDE SEQUENCE</scope>
    <source>
        <strain evidence="6">KPS</strain>
    </source>
</reference>
<organism evidence="6 7">
    <name type="scientific">Nitratidesulfovibrio liaohensis</name>
    <dbReference type="NCBI Taxonomy" id="2604158"/>
    <lineage>
        <taxon>Bacteria</taxon>
        <taxon>Pseudomonadati</taxon>
        <taxon>Thermodesulfobacteriota</taxon>
        <taxon>Desulfovibrionia</taxon>
        <taxon>Desulfovibrionales</taxon>
        <taxon>Desulfovibrionaceae</taxon>
        <taxon>Nitratidesulfovibrio</taxon>
    </lineage>
</organism>
<dbReference type="Proteomes" id="UP001180616">
    <property type="component" value="Chromosome"/>
</dbReference>
<keyword evidence="7" id="KW-1185">Reference proteome</keyword>
<evidence type="ECO:0000313" key="7">
    <source>
        <dbReference type="Proteomes" id="UP001180616"/>
    </source>
</evidence>
<dbReference type="NCBIfam" id="TIGR02195">
    <property type="entry name" value="heptsyl_trn_II"/>
    <property type="match status" value="1"/>
</dbReference>
<evidence type="ECO:0000313" key="6">
    <source>
        <dbReference type="EMBL" id="WMW65460.1"/>
    </source>
</evidence>
<dbReference type="InterPro" id="IPR051199">
    <property type="entry name" value="LPS_LOS_Heptosyltrfase"/>
</dbReference>
<evidence type="ECO:0000256" key="5">
    <source>
        <dbReference type="ARBA" id="ARBA00047503"/>
    </source>
</evidence>